<evidence type="ECO:0000259" key="5">
    <source>
        <dbReference type="PROSITE" id="PS51194"/>
    </source>
</evidence>
<evidence type="ECO:0000313" key="7">
    <source>
        <dbReference type="Proteomes" id="UP000525319"/>
    </source>
</evidence>
<dbReference type="InterPro" id="IPR001650">
    <property type="entry name" value="Helicase_C-like"/>
</dbReference>
<dbReference type="EMBL" id="VZTZ01002564">
    <property type="protein sequence ID" value="NXU34116.1"/>
    <property type="molecule type" value="Genomic_DNA"/>
</dbReference>
<keyword evidence="6" id="KW-0547">Nucleotide-binding</keyword>
<keyword evidence="7" id="KW-1185">Reference proteome</keyword>
<dbReference type="Proteomes" id="UP000525319">
    <property type="component" value="Unassembled WGS sequence"/>
</dbReference>
<dbReference type="GO" id="GO:0009378">
    <property type="term" value="F:four-way junction helicase activity"/>
    <property type="evidence" value="ECO:0007669"/>
    <property type="project" value="TreeGrafter"/>
</dbReference>
<dbReference type="PROSITE" id="PS51194">
    <property type="entry name" value="HELICASE_CTER"/>
    <property type="match status" value="1"/>
</dbReference>
<proteinExistence type="inferred from homology"/>
<dbReference type="GO" id="GO:0000723">
    <property type="term" value="P:telomere maintenance"/>
    <property type="evidence" value="ECO:0007669"/>
    <property type="project" value="TreeGrafter"/>
</dbReference>
<dbReference type="AlphaFoldDB" id="A0A7L3JY70"/>
<name>A0A7L3JY70_9PASS</name>
<dbReference type="Gene3D" id="3.40.50.300">
    <property type="entry name" value="P-loop containing nucleotide triphosphate hydrolases"/>
    <property type="match status" value="1"/>
</dbReference>
<dbReference type="Pfam" id="PF00271">
    <property type="entry name" value="Helicase_C"/>
    <property type="match status" value="1"/>
</dbReference>
<comment type="caution">
    <text evidence="6">The sequence shown here is derived from an EMBL/GenBank/DDBJ whole genome shotgun (WGS) entry which is preliminary data.</text>
</comment>
<evidence type="ECO:0000256" key="4">
    <source>
        <dbReference type="ARBA" id="ARBA00034808"/>
    </source>
</evidence>
<reference evidence="6 7" key="1">
    <citation type="submission" date="2019-09" db="EMBL/GenBank/DDBJ databases">
        <title>Bird 10,000 Genomes (B10K) Project - Family phase.</title>
        <authorList>
            <person name="Zhang G."/>
        </authorList>
    </citation>
    <scope>NUCLEOTIDE SEQUENCE [LARGE SCALE GENOMIC DNA]</scope>
    <source>
        <strain evidence="6">B10K-DU-030-03</strain>
    </source>
</reference>
<organism evidence="6 7">
    <name type="scientific">Drymodes brunneopygia</name>
    <dbReference type="NCBI Taxonomy" id="626378"/>
    <lineage>
        <taxon>Eukaryota</taxon>
        <taxon>Metazoa</taxon>
        <taxon>Chordata</taxon>
        <taxon>Craniata</taxon>
        <taxon>Vertebrata</taxon>
        <taxon>Euteleostomi</taxon>
        <taxon>Archelosauria</taxon>
        <taxon>Archosauria</taxon>
        <taxon>Dinosauria</taxon>
        <taxon>Saurischia</taxon>
        <taxon>Theropoda</taxon>
        <taxon>Coelurosauria</taxon>
        <taxon>Aves</taxon>
        <taxon>Neognathae</taxon>
        <taxon>Neoaves</taxon>
        <taxon>Telluraves</taxon>
        <taxon>Australaves</taxon>
        <taxon>Passeriformes</taxon>
        <taxon>Petroicidae</taxon>
        <taxon>Drymodes</taxon>
    </lineage>
</organism>
<dbReference type="GO" id="GO:0005737">
    <property type="term" value="C:cytoplasm"/>
    <property type="evidence" value="ECO:0007669"/>
    <property type="project" value="TreeGrafter"/>
</dbReference>
<dbReference type="InterPro" id="IPR027417">
    <property type="entry name" value="P-loop_NTPase"/>
</dbReference>
<keyword evidence="6" id="KW-0067">ATP-binding</keyword>
<comment type="catalytic activity">
    <reaction evidence="3">
        <text>Couples ATP hydrolysis with the unwinding of duplex DNA by translocating in the 3'-5' direction.</text>
        <dbReference type="EC" id="5.6.2.4"/>
    </reaction>
</comment>
<accession>A0A7L3JY70</accession>
<evidence type="ECO:0000313" key="6">
    <source>
        <dbReference type="EMBL" id="NXU34116.1"/>
    </source>
</evidence>
<evidence type="ECO:0000256" key="2">
    <source>
        <dbReference type="ARBA" id="ARBA00023235"/>
    </source>
</evidence>
<dbReference type="SUPFAM" id="SSF52540">
    <property type="entry name" value="P-loop containing nucleoside triphosphate hydrolases"/>
    <property type="match status" value="1"/>
</dbReference>
<evidence type="ECO:0000256" key="3">
    <source>
        <dbReference type="ARBA" id="ARBA00034617"/>
    </source>
</evidence>
<protein>
    <recommendedName>
        <fullName evidence="4">DNA 3'-5' helicase</fullName>
        <ecNumber evidence="4">5.6.2.4</ecNumber>
    </recommendedName>
</protein>
<feature type="domain" description="Helicase C-terminal" evidence="5">
    <location>
        <begin position="62"/>
        <end position="219"/>
    </location>
</feature>
<gene>
    <name evidence="6" type="primary">Recql4_0</name>
    <name evidence="6" type="ORF">DRYBRU_R11448</name>
</gene>
<dbReference type="GO" id="GO:0043138">
    <property type="term" value="F:3'-5' DNA helicase activity"/>
    <property type="evidence" value="ECO:0007669"/>
    <property type="project" value="UniProtKB-EC"/>
</dbReference>
<feature type="non-terminal residue" evidence="6">
    <location>
        <position position="1"/>
    </location>
</feature>
<feature type="non-terminal residue" evidence="6">
    <location>
        <position position="219"/>
    </location>
</feature>
<keyword evidence="6" id="KW-0378">Hydrolase</keyword>
<dbReference type="GO" id="GO:0005634">
    <property type="term" value="C:nucleus"/>
    <property type="evidence" value="ECO:0007669"/>
    <property type="project" value="TreeGrafter"/>
</dbReference>
<dbReference type="EC" id="5.6.2.4" evidence="4"/>
<dbReference type="PANTHER" id="PTHR13710">
    <property type="entry name" value="DNA HELICASE RECQ FAMILY MEMBER"/>
    <property type="match status" value="1"/>
</dbReference>
<dbReference type="GO" id="GO:0000724">
    <property type="term" value="P:double-strand break repair via homologous recombination"/>
    <property type="evidence" value="ECO:0007669"/>
    <property type="project" value="TreeGrafter"/>
</dbReference>
<dbReference type="OrthoDB" id="18781at2759"/>
<dbReference type="PANTHER" id="PTHR13710:SF108">
    <property type="entry name" value="ATP-DEPENDENT DNA HELICASE Q4"/>
    <property type="match status" value="1"/>
</dbReference>
<dbReference type="SMART" id="SM00490">
    <property type="entry name" value="HELICc"/>
    <property type="match status" value="1"/>
</dbReference>
<keyword evidence="2" id="KW-0413">Isomerase</keyword>
<sequence>VLRECLGIRCFLGLTATATSATARDVQQHLGIGRENGIGVGEAGIPKNLQLSVSMDVDRDKSLLSLLRAWNFGNSGSGIVYCTRREESERLAGLIQREFPAIPTPEPSENTGKSKRKAANFVVAAAYHAGLAASERRRIQRDFMANRIRILCATVSFGMGLDKPDVSGIFHFNIPGNVERYVQEVGRAGRDGRAARCHLFLQPQVGGKGGFWGRFGVFG</sequence>
<comment type="similarity">
    <text evidence="1">Belongs to the helicase family. RecQ subfamily.</text>
</comment>
<evidence type="ECO:0000256" key="1">
    <source>
        <dbReference type="ARBA" id="ARBA00005446"/>
    </source>
</evidence>
<keyword evidence="6" id="KW-0347">Helicase</keyword>
<dbReference type="GO" id="GO:0005694">
    <property type="term" value="C:chromosome"/>
    <property type="evidence" value="ECO:0007669"/>
    <property type="project" value="TreeGrafter"/>
</dbReference>